<organism evidence="1 2">
    <name type="scientific">Ajellomyces capsulatus</name>
    <name type="common">Darling's disease fungus</name>
    <name type="synonym">Histoplasma capsulatum</name>
    <dbReference type="NCBI Taxonomy" id="5037"/>
    <lineage>
        <taxon>Eukaryota</taxon>
        <taxon>Fungi</taxon>
        <taxon>Dikarya</taxon>
        <taxon>Ascomycota</taxon>
        <taxon>Pezizomycotina</taxon>
        <taxon>Eurotiomycetes</taxon>
        <taxon>Eurotiomycetidae</taxon>
        <taxon>Onygenales</taxon>
        <taxon>Ajellomycetaceae</taxon>
        <taxon>Histoplasma</taxon>
    </lineage>
</organism>
<sequence>MALILPDIRTCLVLSESRPVFSRKSSCLCRNHFNEENLDFHSRLFIYNQLSNLQPTKGRSKRMILFLLPSPLTLNPQGTTNIPVS</sequence>
<dbReference type="AlphaFoldDB" id="A0A8H7YMS0"/>
<dbReference type="VEuPathDB" id="FungiDB:I7I52_05564"/>
<dbReference type="EMBL" id="JAEVHI010000004">
    <property type="protein sequence ID" value="KAG5294051.1"/>
    <property type="molecule type" value="Genomic_DNA"/>
</dbReference>
<accession>A0A8H7YMS0</accession>
<dbReference type="Proteomes" id="UP000670092">
    <property type="component" value="Unassembled WGS sequence"/>
</dbReference>
<evidence type="ECO:0000313" key="2">
    <source>
        <dbReference type="Proteomes" id="UP000670092"/>
    </source>
</evidence>
<proteinExistence type="predicted"/>
<evidence type="ECO:0000313" key="1">
    <source>
        <dbReference type="EMBL" id="KAG5294051.1"/>
    </source>
</evidence>
<protein>
    <submittedName>
        <fullName evidence="1">Uncharacterized protein</fullName>
    </submittedName>
</protein>
<reference evidence="1 2" key="1">
    <citation type="submission" date="2021-01" db="EMBL/GenBank/DDBJ databases">
        <title>Chromosome-level genome assembly of a human fungal pathogen reveals clustering of transcriptionally co-regulated genes.</title>
        <authorList>
            <person name="Voorhies M."/>
            <person name="Cohen S."/>
            <person name="Shea T.P."/>
            <person name="Petrus S."/>
            <person name="Munoz J.F."/>
            <person name="Poplawski S."/>
            <person name="Goldman W.E."/>
            <person name="Michael T."/>
            <person name="Cuomo C.A."/>
            <person name="Sil A."/>
            <person name="Beyhan S."/>
        </authorList>
    </citation>
    <scope>NUCLEOTIDE SEQUENCE [LARGE SCALE GENOMIC DNA]</scope>
    <source>
        <strain evidence="1 2">G184AR</strain>
    </source>
</reference>
<gene>
    <name evidence="1" type="ORF">I7I52_05564</name>
</gene>
<comment type="caution">
    <text evidence="1">The sequence shown here is derived from an EMBL/GenBank/DDBJ whole genome shotgun (WGS) entry which is preliminary data.</text>
</comment>
<name>A0A8H7YMS0_AJECA</name>